<evidence type="ECO:0000256" key="7">
    <source>
        <dbReference type="ARBA" id="ARBA00022723"/>
    </source>
</evidence>
<keyword evidence="8" id="KW-0256">Endoplasmic reticulum</keyword>
<protein>
    <recommendedName>
        <fullName evidence="18">Cytochrome</fullName>
    </recommendedName>
</protein>
<keyword evidence="17" id="KW-1185">Reference proteome</keyword>
<evidence type="ECO:0000256" key="10">
    <source>
        <dbReference type="ARBA" id="ARBA00023002"/>
    </source>
</evidence>
<evidence type="ECO:0000313" key="17">
    <source>
        <dbReference type="Proteomes" id="UP001321473"/>
    </source>
</evidence>
<keyword evidence="9" id="KW-0492">Microsome</keyword>
<dbReference type="AlphaFoldDB" id="A0AAQ4FIE7"/>
<evidence type="ECO:0008006" key="18">
    <source>
        <dbReference type="Google" id="ProtNLM"/>
    </source>
</evidence>
<evidence type="ECO:0000256" key="6">
    <source>
        <dbReference type="ARBA" id="ARBA00022617"/>
    </source>
</evidence>
<dbReference type="GO" id="GO:0004497">
    <property type="term" value="F:monooxygenase activity"/>
    <property type="evidence" value="ECO:0007669"/>
    <property type="project" value="UniProtKB-KW"/>
</dbReference>
<evidence type="ECO:0000313" key="16">
    <source>
        <dbReference type="EMBL" id="KAK8787084.1"/>
    </source>
</evidence>
<dbReference type="PANTHER" id="PTHR24292">
    <property type="entry name" value="CYTOCHROME P450"/>
    <property type="match status" value="1"/>
</dbReference>
<name>A0AAQ4FIE7_AMBAM</name>
<feature type="binding site" description="axial binding residue" evidence="14">
    <location>
        <position position="79"/>
    </location>
    <ligand>
        <name>heme</name>
        <dbReference type="ChEBI" id="CHEBI:30413"/>
    </ligand>
    <ligandPart>
        <name>Fe</name>
        <dbReference type="ChEBI" id="CHEBI:18248"/>
    </ligandPart>
</feature>
<dbReference type="SUPFAM" id="SSF48264">
    <property type="entry name" value="Cytochrome P450"/>
    <property type="match status" value="1"/>
</dbReference>
<sequence length="134" mass="15318">MYPPVPRVERSPCQDYIFGDTGIKVKKDDMVAVPVYALHHDPQYFPDPLTFNPERFNEQNMASIQPYTYLPFGAGPRNCIAMRFALQTVKLSVLHTIKNVQLVRTEQTKIPLEFRSGYGMLAAKGMKVGVRKRE</sequence>
<keyword evidence="13" id="KW-0472">Membrane</keyword>
<dbReference type="Proteomes" id="UP001321473">
    <property type="component" value="Unassembled WGS sequence"/>
</dbReference>
<comment type="caution">
    <text evidence="16">The sequence shown here is derived from an EMBL/GenBank/DDBJ whole genome shotgun (WGS) entry which is preliminary data.</text>
</comment>
<dbReference type="GO" id="GO:0005506">
    <property type="term" value="F:iron ion binding"/>
    <property type="evidence" value="ECO:0007669"/>
    <property type="project" value="InterPro"/>
</dbReference>
<dbReference type="InterPro" id="IPR050476">
    <property type="entry name" value="Insect_CytP450_Detox"/>
</dbReference>
<dbReference type="PROSITE" id="PS00086">
    <property type="entry name" value="CYTOCHROME_P450"/>
    <property type="match status" value="1"/>
</dbReference>
<dbReference type="PRINTS" id="PR00465">
    <property type="entry name" value="EP450IV"/>
</dbReference>
<evidence type="ECO:0000256" key="11">
    <source>
        <dbReference type="ARBA" id="ARBA00023004"/>
    </source>
</evidence>
<dbReference type="InterPro" id="IPR002403">
    <property type="entry name" value="Cyt_P450_E_grp-IV"/>
</dbReference>
<evidence type="ECO:0000256" key="3">
    <source>
        <dbReference type="ARBA" id="ARBA00004174"/>
    </source>
</evidence>
<evidence type="ECO:0000256" key="2">
    <source>
        <dbReference type="ARBA" id="ARBA00003690"/>
    </source>
</evidence>
<dbReference type="InterPro" id="IPR017972">
    <property type="entry name" value="Cyt_P450_CS"/>
</dbReference>
<evidence type="ECO:0000256" key="13">
    <source>
        <dbReference type="ARBA" id="ARBA00023136"/>
    </source>
</evidence>
<comment type="subcellular location">
    <subcellularLocation>
        <location evidence="4">Endoplasmic reticulum membrane</location>
        <topology evidence="4">Peripheral membrane protein</topology>
    </subcellularLocation>
    <subcellularLocation>
        <location evidence="3">Microsome membrane</location>
        <topology evidence="3">Peripheral membrane protein</topology>
    </subcellularLocation>
</comment>
<dbReference type="GO" id="GO:0016705">
    <property type="term" value="F:oxidoreductase activity, acting on paired donors, with incorporation or reduction of molecular oxygen"/>
    <property type="evidence" value="ECO:0007669"/>
    <property type="project" value="InterPro"/>
</dbReference>
<evidence type="ECO:0000256" key="4">
    <source>
        <dbReference type="ARBA" id="ARBA00004406"/>
    </source>
</evidence>
<dbReference type="Pfam" id="PF00067">
    <property type="entry name" value="p450"/>
    <property type="match status" value="1"/>
</dbReference>
<dbReference type="Gene3D" id="1.10.630.10">
    <property type="entry name" value="Cytochrome P450"/>
    <property type="match status" value="1"/>
</dbReference>
<organism evidence="16 17">
    <name type="scientific">Amblyomma americanum</name>
    <name type="common">Lone star tick</name>
    <dbReference type="NCBI Taxonomy" id="6943"/>
    <lineage>
        <taxon>Eukaryota</taxon>
        <taxon>Metazoa</taxon>
        <taxon>Ecdysozoa</taxon>
        <taxon>Arthropoda</taxon>
        <taxon>Chelicerata</taxon>
        <taxon>Arachnida</taxon>
        <taxon>Acari</taxon>
        <taxon>Parasitiformes</taxon>
        <taxon>Ixodida</taxon>
        <taxon>Ixodoidea</taxon>
        <taxon>Ixodidae</taxon>
        <taxon>Amblyomminae</taxon>
        <taxon>Amblyomma</taxon>
    </lineage>
</organism>
<dbReference type="InterPro" id="IPR001128">
    <property type="entry name" value="Cyt_P450"/>
</dbReference>
<accession>A0AAQ4FIE7</accession>
<comment type="function">
    <text evidence="2">May be involved in the metabolism of insect hormones and in the breakdown of synthetic insecticides.</text>
</comment>
<keyword evidence="10 15" id="KW-0560">Oxidoreductase</keyword>
<evidence type="ECO:0000256" key="8">
    <source>
        <dbReference type="ARBA" id="ARBA00022824"/>
    </source>
</evidence>
<dbReference type="EMBL" id="JARKHS020002126">
    <property type="protein sequence ID" value="KAK8787084.1"/>
    <property type="molecule type" value="Genomic_DNA"/>
</dbReference>
<evidence type="ECO:0000256" key="14">
    <source>
        <dbReference type="PIRSR" id="PIRSR602403-1"/>
    </source>
</evidence>
<evidence type="ECO:0000256" key="12">
    <source>
        <dbReference type="ARBA" id="ARBA00023033"/>
    </source>
</evidence>
<dbReference type="GO" id="GO:0020037">
    <property type="term" value="F:heme binding"/>
    <property type="evidence" value="ECO:0007669"/>
    <property type="project" value="InterPro"/>
</dbReference>
<dbReference type="InterPro" id="IPR036396">
    <property type="entry name" value="Cyt_P450_sf"/>
</dbReference>
<keyword evidence="11 14" id="KW-0408">Iron</keyword>
<gene>
    <name evidence="16" type="ORF">V5799_023139</name>
</gene>
<dbReference type="PANTHER" id="PTHR24292:SF54">
    <property type="entry name" value="CYP9F3-RELATED"/>
    <property type="match status" value="1"/>
</dbReference>
<evidence type="ECO:0000256" key="5">
    <source>
        <dbReference type="ARBA" id="ARBA00010617"/>
    </source>
</evidence>
<reference evidence="16 17" key="1">
    <citation type="journal article" date="2023" name="Arcadia Sci">
        <title>De novo assembly of a long-read Amblyomma americanum tick genome.</title>
        <authorList>
            <person name="Chou S."/>
            <person name="Poskanzer K.E."/>
            <person name="Rollins M."/>
            <person name="Thuy-Boun P.S."/>
        </authorList>
    </citation>
    <scope>NUCLEOTIDE SEQUENCE [LARGE SCALE GENOMIC DNA]</scope>
    <source>
        <strain evidence="16">F_SG_1</strain>
        <tissue evidence="16">Salivary glands</tissue>
    </source>
</reference>
<dbReference type="GO" id="GO:0005789">
    <property type="term" value="C:endoplasmic reticulum membrane"/>
    <property type="evidence" value="ECO:0007669"/>
    <property type="project" value="UniProtKB-SubCell"/>
</dbReference>
<evidence type="ECO:0000256" key="15">
    <source>
        <dbReference type="RuleBase" id="RU000461"/>
    </source>
</evidence>
<comment type="similarity">
    <text evidence="5 15">Belongs to the cytochrome P450 family.</text>
</comment>
<keyword evidence="12 15" id="KW-0503">Monooxygenase</keyword>
<comment type="cofactor">
    <cofactor evidence="1 14">
        <name>heme</name>
        <dbReference type="ChEBI" id="CHEBI:30413"/>
    </cofactor>
</comment>
<keyword evidence="7 14" id="KW-0479">Metal-binding</keyword>
<keyword evidence="6 14" id="KW-0349">Heme</keyword>
<proteinExistence type="inferred from homology"/>
<evidence type="ECO:0000256" key="1">
    <source>
        <dbReference type="ARBA" id="ARBA00001971"/>
    </source>
</evidence>
<evidence type="ECO:0000256" key="9">
    <source>
        <dbReference type="ARBA" id="ARBA00022848"/>
    </source>
</evidence>